<evidence type="ECO:0000313" key="1">
    <source>
        <dbReference type="EMBL" id="AFX92738.1"/>
    </source>
</evidence>
<name>K7YWK4_9VIRU</name>
<dbReference type="Proteomes" id="UP000241137">
    <property type="component" value="Segment"/>
</dbReference>
<accession>K7YWK4</accession>
<sequence length="102" mass="12091">MLDPGNFKIGKINGNFLSLIRLKPNNCLLSGKKHEQENAFLHINKSETVYNVNFGCYRFCYKWKTTRIGSIDMENYKIFIAHFFEKRKKNSKKKQSVEFSYI</sequence>
<dbReference type="EMBL" id="JX975216">
    <property type="protein sequence ID" value="AFX92738.1"/>
    <property type="molecule type" value="Genomic_DNA"/>
</dbReference>
<reference evidence="1 2" key="1">
    <citation type="journal article" date="2014" name="Virus Genes">
        <title>Complete genome sequence of Courdo11 virus, a member of the family Mimiviridae.</title>
        <authorList>
            <person name="Yoosuf N."/>
            <person name="Pagnier I."/>
            <person name="Fournous G."/>
            <person name="Robert C."/>
            <person name="La Scola B."/>
            <person name="Raoult D."/>
            <person name="Colson P."/>
        </authorList>
    </citation>
    <scope>NUCLEOTIDE SEQUENCE [LARGE SCALE GENOMIC DNA]</scope>
</reference>
<evidence type="ECO:0000313" key="2">
    <source>
        <dbReference type="Proteomes" id="UP000241137"/>
    </source>
</evidence>
<gene>
    <name evidence="1" type="ORF">CE11_00712</name>
</gene>
<protein>
    <submittedName>
        <fullName evidence="1">Uncharacterized protein</fullName>
    </submittedName>
</protein>
<organism evidence="1 2">
    <name type="scientific">Megavirus courdo11</name>
    <dbReference type="NCBI Taxonomy" id="1128140"/>
    <lineage>
        <taxon>Viruses</taxon>
        <taxon>Varidnaviria</taxon>
        <taxon>Bamfordvirae</taxon>
        <taxon>Nucleocytoviricota</taxon>
        <taxon>Megaviricetes</taxon>
        <taxon>Imitervirales</taxon>
        <taxon>Mimiviridae</taxon>
        <taxon>Megamimivirinae</taxon>
        <taxon>Megavirus</taxon>
        <taxon>Megavirus chilense</taxon>
    </lineage>
</organism>
<proteinExistence type="predicted"/>